<proteinExistence type="predicted"/>
<accession>A0ABU1AKU9</accession>
<name>A0ABU1AKU9_9BACT</name>
<evidence type="ECO:0000256" key="2">
    <source>
        <dbReference type="ARBA" id="ARBA00023125"/>
    </source>
</evidence>
<dbReference type="InterPro" id="IPR009057">
    <property type="entry name" value="Homeodomain-like_sf"/>
</dbReference>
<dbReference type="Pfam" id="PF00440">
    <property type="entry name" value="TetR_N"/>
    <property type="match status" value="1"/>
</dbReference>
<feature type="domain" description="HTH tetR-type" evidence="5">
    <location>
        <begin position="5"/>
        <end position="65"/>
    </location>
</feature>
<evidence type="ECO:0000256" key="1">
    <source>
        <dbReference type="ARBA" id="ARBA00023015"/>
    </source>
</evidence>
<comment type="caution">
    <text evidence="6">The sequence shown here is derived from an EMBL/GenBank/DDBJ whole genome shotgun (WGS) entry which is preliminary data.</text>
</comment>
<dbReference type="PANTHER" id="PTHR47506">
    <property type="entry name" value="TRANSCRIPTIONAL REGULATORY PROTEIN"/>
    <property type="match status" value="1"/>
</dbReference>
<dbReference type="PROSITE" id="PS50977">
    <property type="entry name" value="HTH_TETR_2"/>
    <property type="match status" value="1"/>
</dbReference>
<keyword evidence="2 4" id="KW-0238">DNA-binding</keyword>
<keyword evidence="1" id="KW-0805">Transcription regulation</keyword>
<dbReference type="InterPro" id="IPR011075">
    <property type="entry name" value="TetR_C"/>
</dbReference>
<evidence type="ECO:0000256" key="3">
    <source>
        <dbReference type="ARBA" id="ARBA00023163"/>
    </source>
</evidence>
<dbReference type="Gene3D" id="1.10.357.10">
    <property type="entry name" value="Tetracycline Repressor, domain 2"/>
    <property type="match status" value="1"/>
</dbReference>
<feature type="DNA-binding region" description="H-T-H motif" evidence="4">
    <location>
        <begin position="28"/>
        <end position="47"/>
    </location>
</feature>
<evidence type="ECO:0000313" key="6">
    <source>
        <dbReference type="EMBL" id="MDQ8195436.1"/>
    </source>
</evidence>
<keyword evidence="3" id="KW-0804">Transcription</keyword>
<dbReference type="PANTHER" id="PTHR47506:SF6">
    <property type="entry name" value="HTH-TYPE TRANSCRIPTIONAL REPRESSOR NEMR"/>
    <property type="match status" value="1"/>
</dbReference>
<dbReference type="Proteomes" id="UP001243717">
    <property type="component" value="Unassembled WGS sequence"/>
</dbReference>
<protein>
    <submittedName>
        <fullName evidence="6">TetR/AcrR family transcriptional regulator</fullName>
    </submittedName>
</protein>
<gene>
    <name evidence="6" type="ORF">QEH59_13450</name>
</gene>
<keyword evidence="7" id="KW-1185">Reference proteome</keyword>
<dbReference type="InterPro" id="IPR001647">
    <property type="entry name" value="HTH_TetR"/>
</dbReference>
<reference evidence="6 7" key="1">
    <citation type="submission" date="2023-04" db="EMBL/GenBank/DDBJ databases">
        <title>A novel bacteria isolated from coastal sediment.</title>
        <authorList>
            <person name="Liu X.-J."/>
            <person name="Du Z.-J."/>
        </authorList>
    </citation>
    <scope>NUCLEOTIDE SEQUENCE [LARGE SCALE GENOMIC DNA]</scope>
    <source>
        <strain evidence="6 7">SDUM461004</strain>
    </source>
</reference>
<dbReference type="Pfam" id="PF16925">
    <property type="entry name" value="TetR_C_13"/>
    <property type="match status" value="1"/>
</dbReference>
<sequence>MGRTSNAKNQLLDAMVLLMWERSYGSLTIDVICEKAEVKKGSFYYFFKSKLDLGIAAMDHVWTQIQPRLDATFSPSRPPLERLARKLQEAYERTQQVAAEHGCVLGCPFFNIGAEISTIEPELADKVNQMLSRFQRYFEATITEAVANGDIPEMDTKEATRILFNLYEGMITQARMKNDPEILKDLPVAAARILRIQQLPEISVA</sequence>
<dbReference type="InterPro" id="IPR036271">
    <property type="entry name" value="Tet_transcr_reg_TetR-rel_C_sf"/>
</dbReference>
<dbReference type="SUPFAM" id="SSF46689">
    <property type="entry name" value="Homeodomain-like"/>
    <property type="match status" value="1"/>
</dbReference>
<evidence type="ECO:0000313" key="7">
    <source>
        <dbReference type="Proteomes" id="UP001243717"/>
    </source>
</evidence>
<dbReference type="EMBL" id="JARXIC010000024">
    <property type="protein sequence ID" value="MDQ8195436.1"/>
    <property type="molecule type" value="Genomic_DNA"/>
</dbReference>
<dbReference type="RefSeq" id="WP_308949580.1">
    <property type="nucleotide sequence ID" value="NZ_JARXIC010000024.1"/>
</dbReference>
<evidence type="ECO:0000259" key="5">
    <source>
        <dbReference type="PROSITE" id="PS50977"/>
    </source>
</evidence>
<dbReference type="SUPFAM" id="SSF48498">
    <property type="entry name" value="Tetracyclin repressor-like, C-terminal domain"/>
    <property type="match status" value="1"/>
</dbReference>
<organism evidence="6 7">
    <name type="scientific">Thalassobacterium sedimentorum</name>
    <dbReference type="NCBI Taxonomy" id="3041258"/>
    <lineage>
        <taxon>Bacteria</taxon>
        <taxon>Pseudomonadati</taxon>
        <taxon>Verrucomicrobiota</taxon>
        <taxon>Opitutia</taxon>
        <taxon>Puniceicoccales</taxon>
        <taxon>Coraliomargaritaceae</taxon>
        <taxon>Thalassobacterium</taxon>
    </lineage>
</organism>
<evidence type="ECO:0000256" key="4">
    <source>
        <dbReference type="PROSITE-ProRule" id="PRU00335"/>
    </source>
</evidence>